<feature type="region of interest" description="Disordered" evidence="1">
    <location>
        <begin position="1"/>
        <end position="55"/>
    </location>
</feature>
<comment type="caution">
    <text evidence="2">The sequence shown here is derived from an EMBL/GenBank/DDBJ whole genome shotgun (WGS) entry which is preliminary data.</text>
</comment>
<evidence type="ECO:0008006" key="4">
    <source>
        <dbReference type="Google" id="ProtNLM"/>
    </source>
</evidence>
<sequence length="55" mass="6212">MTGRNNKPDNDGSASNPSRLDQFGDKLSSHNEEEFRSAVDLNTEQNCEVEEQENQ</sequence>
<accession>A0ABT2UDB6</accession>
<protein>
    <recommendedName>
        <fullName evidence="4">YfhD family protein</fullName>
    </recommendedName>
</protein>
<reference evidence="2 3" key="1">
    <citation type="submission" date="2022-09" db="EMBL/GenBank/DDBJ databases">
        <authorList>
            <person name="Han X.L."/>
            <person name="Wang Q."/>
            <person name="Lu T."/>
        </authorList>
    </citation>
    <scope>NUCLEOTIDE SEQUENCE [LARGE SCALE GENOMIC DNA]</scope>
    <source>
        <strain evidence="2 3">WQ 127069</strain>
    </source>
</reference>
<organism evidence="2 3">
    <name type="scientific">Paenibacillus baimaensis</name>
    <dbReference type="NCBI Taxonomy" id="2982185"/>
    <lineage>
        <taxon>Bacteria</taxon>
        <taxon>Bacillati</taxon>
        <taxon>Bacillota</taxon>
        <taxon>Bacilli</taxon>
        <taxon>Bacillales</taxon>
        <taxon>Paenibacillaceae</taxon>
        <taxon>Paenibacillus</taxon>
    </lineage>
</organism>
<feature type="compositionally biased region" description="Basic and acidic residues" evidence="1">
    <location>
        <begin position="1"/>
        <end position="10"/>
    </location>
</feature>
<dbReference type="Proteomes" id="UP001652445">
    <property type="component" value="Unassembled WGS sequence"/>
</dbReference>
<name>A0ABT2UDB6_9BACL</name>
<keyword evidence="3" id="KW-1185">Reference proteome</keyword>
<gene>
    <name evidence="2" type="ORF">OB236_08230</name>
</gene>
<evidence type="ECO:0000256" key="1">
    <source>
        <dbReference type="SAM" id="MobiDB-lite"/>
    </source>
</evidence>
<feature type="compositionally biased region" description="Basic and acidic residues" evidence="1">
    <location>
        <begin position="22"/>
        <end position="37"/>
    </location>
</feature>
<evidence type="ECO:0000313" key="3">
    <source>
        <dbReference type="Proteomes" id="UP001652445"/>
    </source>
</evidence>
<dbReference type="RefSeq" id="WP_179097744.1">
    <property type="nucleotide sequence ID" value="NZ_JAOQIO010000018.1"/>
</dbReference>
<proteinExistence type="predicted"/>
<evidence type="ECO:0000313" key="2">
    <source>
        <dbReference type="EMBL" id="MCU6792111.1"/>
    </source>
</evidence>
<dbReference type="EMBL" id="JAOQIO010000018">
    <property type="protein sequence ID" value="MCU6792111.1"/>
    <property type="molecule type" value="Genomic_DNA"/>
</dbReference>